<keyword evidence="3" id="KW-1185">Reference proteome</keyword>
<evidence type="ECO:0000313" key="2">
    <source>
        <dbReference type="EMBL" id="MQY03934.1"/>
    </source>
</evidence>
<name>A0A7K0BTB4_9ACTN</name>
<keyword evidence="1" id="KW-0472">Membrane</keyword>
<accession>A0A7K0BTB4</accession>
<dbReference type="EMBL" id="WEGH01000001">
    <property type="protein sequence ID" value="MQY03934.1"/>
    <property type="molecule type" value="Genomic_DNA"/>
</dbReference>
<evidence type="ECO:0008006" key="4">
    <source>
        <dbReference type="Google" id="ProtNLM"/>
    </source>
</evidence>
<keyword evidence="1" id="KW-0812">Transmembrane</keyword>
<reference evidence="2 3" key="1">
    <citation type="submission" date="2019-10" db="EMBL/GenBank/DDBJ databases">
        <title>Actinomadura rubteroloni sp. nov. and Actinomadura macrotermitis sp. nov., isolated from the gut of fungus growing-termite Macrotermes natalensis.</title>
        <authorList>
            <person name="Benndorf R."/>
            <person name="Martin K."/>
            <person name="Kuefner M."/>
            <person name="De Beer W."/>
            <person name="Kaster A.-K."/>
            <person name="Vollmers J."/>
            <person name="Poulsen M."/>
            <person name="Beemelmanns C."/>
        </authorList>
    </citation>
    <scope>NUCLEOTIDE SEQUENCE [LARGE SCALE GENOMIC DNA]</scope>
    <source>
        <strain evidence="2 3">RB68</strain>
    </source>
</reference>
<dbReference type="OrthoDB" id="3477115at2"/>
<evidence type="ECO:0000256" key="1">
    <source>
        <dbReference type="SAM" id="Phobius"/>
    </source>
</evidence>
<gene>
    <name evidence="2" type="ORF">ACRB68_19800</name>
</gene>
<protein>
    <recommendedName>
        <fullName evidence="4">DUF4307 domain-containing protein</fullName>
    </recommendedName>
</protein>
<dbReference type="AlphaFoldDB" id="A0A7K0BTB4"/>
<organism evidence="2 3">
    <name type="scientific">Actinomadura macrotermitis</name>
    <dbReference type="NCBI Taxonomy" id="2585200"/>
    <lineage>
        <taxon>Bacteria</taxon>
        <taxon>Bacillati</taxon>
        <taxon>Actinomycetota</taxon>
        <taxon>Actinomycetes</taxon>
        <taxon>Streptosporangiales</taxon>
        <taxon>Thermomonosporaceae</taxon>
        <taxon>Actinomadura</taxon>
    </lineage>
</organism>
<feature type="transmembrane region" description="Helical" evidence="1">
    <location>
        <begin position="20"/>
        <end position="42"/>
    </location>
</feature>
<dbReference type="InterPro" id="IPR025443">
    <property type="entry name" value="DUF4307"/>
</dbReference>
<keyword evidence="1" id="KW-1133">Transmembrane helix</keyword>
<dbReference type="Pfam" id="PF14155">
    <property type="entry name" value="DUF4307"/>
    <property type="match status" value="1"/>
</dbReference>
<dbReference type="Proteomes" id="UP000487268">
    <property type="component" value="Unassembled WGS sequence"/>
</dbReference>
<sequence length="130" mass="14104">MTTTAPQDTTSVDERRGLGVLGWVVCGGLAAVFAVGWALIFAHVGQTPGISSQTYTWNVRGDNAVEVSYMVAKPKNDEVRCTVDAYDTHLAVLAEQQVVIPRGTARLDRTDTLTTPRRATGARVRDCRKV</sequence>
<dbReference type="RefSeq" id="WP_153531786.1">
    <property type="nucleotide sequence ID" value="NZ_WEGH01000001.1"/>
</dbReference>
<evidence type="ECO:0000313" key="3">
    <source>
        <dbReference type="Proteomes" id="UP000487268"/>
    </source>
</evidence>
<comment type="caution">
    <text evidence="2">The sequence shown here is derived from an EMBL/GenBank/DDBJ whole genome shotgun (WGS) entry which is preliminary data.</text>
</comment>
<proteinExistence type="predicted"/>